<name>A0A3P7P919_DIBLA</name>
<keyword evidence="2" id="KW-1185">Reference proteome</keyword>
<evidence type="ECO:0000313" key="2">
    <source>
        <dbReference type="Proteomes" id="UP000281553"/>
    </source>
</evidence>
<reference evidence="1 2" key="1">
    <citation type="submission" date="2018-11" db="EMBL/GenBank/DDBJ databases">
        <authorList>
            <consortium name="Pathogen Informatics"/>
        </authorList>
    </citation>
    <scope>NUCLEOTIDE SEQUENCE [LARGE SCALE GENOMIC DNA]</scope>
</reference>
<evidence type="ECO:0000313" key="1">
    <source>
        <dbReference type="EMBL" id="VDN39281.1"/>
    </source>
</evidence>
<dbReference type="EMBL" id="UYRU01095014">
    <property type="protein sequence ID" value="VDN39281.1"/>
    <property type="molecule type" value="Genomic_DNA"/>
</dbReference>
<gene>
    <name evidence="1" type="ORF">DILT_LOCUS17819</name>
</gene>
<dbReference type="AlphaFoldDB" id="A0A3P7P919"/>
<sequence>MVIPDPAVLYDIAGGVAACCDQRQSIWRARFIVFVSDEDLNSKAHEPILCQLEMVPVDATGFANTNHSANYSPSIFQKNVGVCDSEASLLGSAWR</sequence>
<proteinExistence type="predicted"/>
<accession>A0A3P7P919</accession>
<dbReference type="Proteomes" id="UP000281553">
    <property type="component" value="Unassembled WGS sequence"/>
</dbReference>
<organism evidence="1 2">
    <name type="scientific">Dibothriocephalus latus</name>
    <name type="common">Fish tapeworm</name>
    <name type="synonym">Diphyllobothrium latum</name>
    <dbReference type="NCBI Taxonomy" id="60516"/>
    <lineage>
        <taxon>Eukaryota</taxon>
        <taxon>Metazoa</taxon>
        <taxon>Spiralia</taxon>
        <taxon>Lophotrochozoa</taxon>
        <taxon>Platyhelminthes</taxon>
        <taxon>Cestoda</taxon>
        <taxon>Eucestoda</taxon>
        <taxon>Diphyllobothriidea</taxon>
        <taxon>Diphyllobothriidae</taxon>
        <taxon>Dibothriocephalus</taxon>
    </lineage>
</organism>
<protein>
    <submittedName>
        <fullName evidence="1">Uncharacterized protein</fullName>
    </submittedName>
</protein>